<reference evidence="1 2" key="1">
    <citation type="journal article" date="2024" name="BMC Genomics">
        <title>De novo assembly and annotation of Popillia japonica's genome with initial clues to its potential as an invasive pest.</title>
        <authorList>
            <person name="Cucini C."/>
            <person name="Boschi S."/>
            <person name="Funari R."/>
            <person name="Cardaioli E."/>
            <person name="Iannotti N."/>
            <person name="Marturano G."/>
            <person name="Paoli F."/>
            <person name="Bruttini M."/>
            <person name="Carapelli A."/>
            <person name="Frati F."/>
            <person name="Nardi F."/>
        </authorList>
    </citation>
    <scope>NUCLEOTIDE SEQUENCE [LARGE SCALE GENOMIC DNA]</scope>
    <source>
        <strain evidence="1">DMR45628</strain>
    </source>
</reference>
<proteinExistence type="predicted"/>
<protein>
    <submittedName>
        <fullName evidence="1">Uncharacterized protein</fullName>
    </submittedName>
</protein>
<keyword evidence="2" id="KW-1185">Reference proteome</keyword>
<evidence type="ECO:0000313" key="1">
    <source>
        <dbReference type="EMBL" id="KAK9708116.1"/>
    </source>
</evidence>
<evidence type="ECO:0000313" key="2">
    <source>
        <dbReference type="Proteomes" id="UP001458880"/>
    </source>
</evidence>
<gene>
    <name evidence="1" type="ORF">QE152_g27427</name>
</gene>
<sequence length="106" mass="12089">MWLRLSGREAKHHDEKMGMLHEGEDGRLYDAHCHTAGIYSKHLLLNLRLDYQDLCFPLSPAARFSNWTVKLRVQRSSSYGDIKSDRLISVMVNDTVTDQGPTSSDP</sequence>
<name>A0AAW1JWB8_POPJA</name>
<dbReference type="EMBL" id="JASPKY010000336">
    <property type="protein sequence ID" value="KAK9708116.1"/>
    <property type="molecule type" value="Genomic_DNA"/>
</dbReference>
<organism evidence="1 2">
    <name type="scientific">Popillia japonica</name>
    <name type="common">Japanese beetle</name>
    <dbReference type="NCBI Taxonomy" id="7064"/>
    <lineage>
        <taxon>Eukaryota</taxon>
        <taxon>Metazoa</taxon>
        <taxon>Ecdysozoa</taxon>
        <taxon>Arthropoda</taxon>
        <taxon>Hexapoda</taxon>
        <taxon>Insecta</taxon>
        <taxon>Pterygota</taxon>
        <taxon>Neoptera</taxon>
        <taxon>Endopterygota</taxon>
        <taxon>Coleoptera</taxon>
        <taxon>Polyphaga</taxon>
        <taxon>Scarabaeiformia</taxon>
        <taxon>Scarabaeidae</taxon>
        <taxon>Rutelinae</taxon>
        <taxon>Popillia</taxon>
    </lineage>
</organism>
<comment type="caution">
    <text evidence="1">The sequence shown here is derived from an EMBL/GenBank/DDBJ whole genome shotgun (WGS) entry which is preliminary data.</text>
</comment>
<dbReference type="Proteomes" id="UP001458880">
    <property type="component" value="Unassembled WGS sequence"/>
</dbReference>
<accession>A0AAW1JWB8</accession>
<dbReference type="AlphaFoldDB" id="A0AAW1JWB8"/>